<name>A0A5P1E5S8_ASPOF</name>
<dbReference type="Gramene" id="ONK56805">
    <property type="protein sequence ID" value="ONK56805"/>
    <property type="gene ID" value="A4U43_C10F13170"/>
</dbReference>
<proteinExistence type="predicted"/>
<dbReference type="AlphaFoldDB" id="A0A5P1E5S8"/>
<evidence type="ECO:0000313" key="2">
    <source>
        <dbReference type="Proteomes" id="UP000243459"/>
    </source>
</evidence>
<accession>A0A5P1E5S8</accession>
<organism evidence="1 2">
    <name type="scientific">Asparagus officinalis</name>
    <name type="common">Garden asparagus</name>
    <dbReference type="NCBI Taxonomy" id="4686"/>
    <lineage>
        <taxon>Eukaryota</taxon>
        <taxon>Viridiplantae</taxon>
        <taxon>Streptophyta</taxon>
        <taxon>Embryophyta</taxon>
        <taxon>Tracheophyta</taxon>
        <taxon>Spermatophyta</taxon>
        <taxon>Magnoliopsida</taxon>
        <taxon>Liliopsida</taxon>
        <taxon>Asparagales</taxon>
        <taxon>Asparagaceae</taxon>
        <taxon>Asparagoideae</taxon>
        <taxon>Asparagus</taxon>
    </lineage>
</organism>
<evidence type="ECO:0000313" key="1">
    <source>
        <dbReference type="EMBL" id="ONK56805.1"/>
    </source>
</evidence>
<protein>
    <submittedName>
        <fullName evidence="1">Uncharacterized protein</fullName>
    </submittedName>
</protein>
<gene>
    <name evidence="1" type="ORF">A4U43_C10F13170</name>
</gene>
<sequence length="98" mass="11405">MAFRVRDEIQKAISNARMKKKVDDKARGRSISEKKDLIWSLQKQHRHTRVRFITGKLTPEEFDLGDTTLYAMIQTEKDDVQALQWEAFIAAALTDIQL</sequence>
<reference evidence="2" key="1">
    <citation type="journal article" date="2017" name="Nat. Commun.">
        <title>The asparagus genome sheds light on the origin and evolution of a young Y chromosome.</title>
        <authorList>
            <person name="Harkess A."/>
            <person name="Zhou J."/>
            <person name="Xu C."/>
            <person name="Bowers J.E."/>
            <person name="Van der Hulst R."/>
            <person name="Ayyampalayam S."/>
            <person name="Mercati F."/>
            <person name="Riccardi P."/>
            <person name="McKain M.R."/>
            <person name="Kakrana A."/>
            <person name="Tang H."/>
            <person name="Ray J."/>
            <person name="Groenendijk J."/>
            <person name="Arikit S."/>
            <person name="Mathioni S.M."/>
            <person name="Nakano M."/>
            <person name="Shan H."/>
            <person name="Telgmann-Rauber A."/>
            <person name="Kanno A."/>
            <person name="Yue Z."/>
            <person name="Chen H."/>
            <person name="Li W."/>
            <person name="Chen Y."/>
            <person name="Xu X."/>
            <person name="Zhang Y."/>
            <person name="Luo S."/>
            <person name="Chen H."/>
            <person name="Gao J."/>
            <person name="Mao Z."/>
            <person name="Pires J.C."/>
            <person name="Luo M."/>
            <person name="Kudrna D."/>
            <person name="Wing R.A."/>
            <person name="Meyers B.C."/>
            <person name="Yi K."/>
            <person name="Kong H."/>
            <person name="Lavrijsen P."/>
            <person name="Sunseri F."/>
            <person name="Falavigna A."/>
            <person name="Ye Y."/>
            <person name="Leebens-Mack J.H."/>
            <person name="Chen G."/>
        </authorList>
    </citation>
    <scope>NUCLEOTIDE SEQUENCE [LARGE SCALE GENOMIC DNA]</scope>
    <source>
        <strain evidence="2">cv. DH0086</strain>
    </source>
</reference>
<dbReference type="Proteomes" id="UP000243459">
    <property type="component" value="Chromosome 10"/>
</dbReference>
<dbReference type="EMBL" id="CM007390">
    <property type="protein sequence ID" value="ONK56805.1"/>
    <property type="molecule type" value="Genomic_DNA"/>
</dbReference>
<keyword evidence="2" id="KW-1185">Reference proteome</keyword>